<dbReference type="InterPro" id="IPR043128">
    <property type="entry name" value="Rev_trsase/Diguanyl_cyclase"/>
</dbReference>
<dbReference type="CDD" id="cd01949">
    <property type="entry name" value="GGDEF"/>
    <property type="match status" value="1"/>
</dbReference>
<evidence type="ECO:0000256" key="1">
    <source>
        <dbReference type="ARBA" id="ARBA00012528"/>
    </source>
</evidence>
<feature type="transmembrane region" description="Helical" evidence="3">
    <location>
        <begin position="38"/>
        <end position="57"/>
    </location>
</feature>
<dbReference type="InterPro" id="IPR000160">
    <property type="entry name" value="GGDEF_dom"/>
</dbReference>
<feature type="transmembrane region" description="Helical" evidence="3">
    <location>
        <begin position="120"/>
        <end position="141"/>
    </location>
</feature>
<dbReference type="AlphaFoldDB" id="Q21V79"/>
<name>Q21V79_ALBFT</name>
<dbReference type="GO" id="GO:0043709">
    <property type="term" value="P:cell adhesion involved in single-species biofilm formation"/>
    <property type="evidence" value="ECO:0007669"/>
    <property type="project" value="TreeGrafter"/>
</dbReference>
<dbReference type="GO" id="GO:1902201">
    <property type="term" value="P:negative regulation of bacterial-type flagellum-dependent cell motility"/>
    <property type="evidence" value="ECO:0007669"/>
    <property type="project" value="TreeGrafter"/>
</dbReference>
<dbReference type="GO" id="GO:0005886">
    <property type="term" value="C:plasma membrane"/>
    <property type="evidence" value="ECO:0007669"/>
    <property type="project" value="TreeGrafter"/>
</dbReference>
<dbReference type="Gene3D" id="3.30.70.270">
    <property type="match status" value="1"/>
</dbReference>
<dbReference type="Proteomes" id="UP000008332">
    <property type="component" value="Chromosome"/>
</dbReference>
<dbReference type="FunFam" id="3.30.70.270:FF:000001">
    <property type="entry name" value="Diguanylate cyclase domain protein"/>
    <property type="match status" value="1"/>
</dbReference>
<dbReference type="SMART" id="SM00267">
    <property type="entry name" value="GGDEF"/>
    <property type="match status" value="1"/>
</dbReference>
<comment type="catalytic activity">
    <reaction evidence="2">
        <text>2 GTP = 3',3'-c-di-GMP + 2 diphosphate</text>
        <dbReference type="Rhea" id="RHEA:24898"/>
        <dbReference type="ChEBI" id="CHEBI:33019"/>
        <dbReference type="ChEBI" id="CHEBI:37565"/>
        <dbReference type="ChEBI" id="CHEBI:58805"/>
        <dbReference type="EC" id="2.7.7.65"/>
    </reaction>
</comment>
<dbReference type="PROSITE" id="PS50887">
    <property type="entry name" value="GGDEF"/>
    <property type="match status" value="1"/>
</dbReference>
<evidence type="ECO:0000256" key="2">
    <source>
        <dbReference type="ARBA" id="ARBA00034247"/>
    </source>
</evidence>
<dbReference type="EC" id="2.7.7.65" evidence="1"/>
<dbReference type="eggNOG" id="COG3706">
    <property type="taxonomic scope" value="Bacteria"/>
</dbReference>
<dbReference type="PANTHER" id="PTHR45138:SF9">
    <property type="entry name" value="DIGUANYLATE CYCLASE DGCM-RELATED"/>
    <property type="match status" value="1"/>
</dbReference>
<evidence type="ECO:0000313" key="6">
    <source>
        <dbReference type="Proteomes" id="UP000008332"/>
    </source>
</evidence>
<keyword evidence="3" id="KW-1133">Transmembrane helix</keyword>
<feature type="transmembrane region" description="Helical" evidence="3">
    <location>
        <begin position="63"/>
        <end position="83"/>
    </location>
</feature>
<proteinExistence type="predicted"/>
<protein>
    <recommendedName>
        <fullName evidence="1">diguanylate cyclase</fullName>
        <ecNumber evidence="1">2.7.7.65</ecNumber>
    </recommendedName>
</protein>
<dbReference type="SUPFAM" id="SSF55073">
    <property type="entry name" value="Nucleotide cyclase"/>
    <property type="match status" value="1"/>
</dbReference>
<dbReference type="NCBIfam" id="TIGR00254">
    <property type="entry name" value="GGDEF"/>
    <property type="match status" value="1"/>
</dbReference>
<dbReference type="InterPro" id="IPR029787">
    <property type="entry name" value="Nucleotide_cyclase"/>
</dbReference>
<dbReference type="Pfam" id="PF00990">
    <property type="entry name" value="GGDEF"/>
    <property type="match status" value="1"/>
</dbReference>
<feature type="transmembrane region" description="Helical" evidence="3">
    <location>
        <begin position="153"/>
        <end position="171"/>
    </location>
</feature>
<keyword evidence="3" id="KW-0812">Transmembrane</keyword>
<dbReference type="OrthoDB" id="9813903at2"/>
<evidence type="ECO:0000256" key="3">
    <source>
        <dbReference type="SAM" id="Phobius"/>
    </source>
</evidence>
<keyword evidence="3" id="KW-0472">Membrane</keyword>
<dbReference type="GO" id="GO:0052621">
    <property type="term" value="F:diguanylate cyclase activity"/>
    <property type="evidence" value="ECO:0007669"/>
    <property type="project" value="UniProtKB-EC"/>
</dbReference>
<dbReference type="STRING" id="338969.Rfer_2608"/>
<sequence>MSAIDPRTVLLLTGIMGGLMSLVLYSLKRNYPASIEGLGDWSAALLLLFAGGLLVAGRGKLPNVVSISVSSFLLWSGLYLAYVGSQRFFGVKPRIAPWMALITGLALVQLWFSVVEPSYHMRLVLTTVATACLSGVHAWLVFRQGSITFSRGLAVGVLVFLFGAQVMRLVTSFSAPFPLNAEFFDTSTLQLTYITSFAFSVLLFSISAVLMATDRLRIELEHLANHDSLTNALTRRHMDDACRSELERCRRHGHSMALLIMDLDHFKEINDIYGHQAGDQALINFVARVNALLRGPDQLGRFGGEEFVALLPETSLDEAIAVAERIRGACTLAGQAPACTVSIGVTTNRKDNDSVDTLLARADAALYRAKAAGRNRVEVA</sequence>
<feature type="transmembrane region" description="Helical" evidence="3">
    <location>
        <begin position="6"/>
        <end position="26"/>
    </location>
</feature>
<feature type="domain" description="GGDEF" evidence="4">
    <location>
        <begin position="254"/>
        <end position="380"/>
    </location>
</feature>
<feature type="transmembrane region" description="Helical" evidence="3">
    <location>
        <begin position="191"/>
        <end position="212"/>
    </location>
</feature>
<evidence type="ECO:0000259" key="4">
    <source>
        <dbReference type="PROSITE" id="PS50887"/>
    </source>
</evidence>
<dbReference type="EMBL" id="CP000267">
    <property type="protein sequence ID" value="ABD70324.1"/>
    <property type="molecule type" value="Genomic_DNA"/>
</dbReference>
<keyword evidence="6" id="KW-1185">Reference proteome</keyword>
<dbReference type="KEGG" id="rfr:Rfer_2608"/>
<feature type="transmembrane region" description="Helical" evidence="3">
    <location>
        <begin position="95"/>
        <end position="114"/>
    </location>
</feature>
<gene>
    <name evidence="5" type="ordered locus">Rfer_2608</name>
</gene>
<accession>Q21V79</accession>
<dbReference type="HOGENOM" id="CLU_000445_11_1_4"/>
<evidence type="ECO:0000313" key="5">
    <source>
        <dbReference type="EMBL" id="ABD70324.1"/>
    </source>
</evidence>
<dbReference type="RefSeq" id="WP_011464892.1">
    <property type="nucleotide sequence ID" value="NC_007908.1"/>
</dbReference>
<dbReference type="PANTHER" id="PTHR45138">
    <property type="entry name" value="REGULATORY COMPONENTS OF SENSORY TRANSDUCTION SYSTEM"/>
    <property type="match status" value="1"/>
</dbReference>
<reference evidence="6" key="1">
    <citation type="submission" date="2006-02" db="EMBL/GenBank/DDBJ databases">
        <title>Complete sequence of chromosome of Rhodoferax ferrireducens DSM 15236.</title>
        <authorList>
            <person name="Copeland A."/>
            <person name="Lucas S."/>
            <person name="Lapidus A."/>
            <person name="Barry K."/>
            <person name="Detter J.C."/>
            <person name="Glavina del Rio T."/>
            <person name="Hammon N."/>
            <person name="Israni S."/>
            <person name="Pitluck S."/>
            <person name="Brettin T."/>
            <person name="Bruce D."/>
            <person name="Han C."/>
            <person name="Tapia R."/>
            <person name="Gilna P."/>
            <person name="Kiss H."/>
            <person name="Schmutz J."/>
            <person name="Larimer F."/>
            <person name="Land M."/>
            <person name="Kyrpides N."/>
            <person name="Ivanova N."/>
            <person name="Richardson P."/>
        </authorList>
    </citation>
    <scope>NUCLEOTIDE SEQUENCE [LARGE SCALE GENOMIC DNA]</scope>
    <source>
        <strain evidence="6">ATCC BAA-621 / DSM 15236 / T118</strain>
    </source>
</reference>
<dbReference type="InterPro" id="IPR050469">
    <property type="entry name" value="Diguanylate_Cyclase"/>
</dbReference>
<organism evidence="5 6">
    <name type="scientific">Albidiferax ferrireducens (strain ATCC BAA-621 / DSM 15236 / T118)</name>
    <name type="common">Rhodoferax ferrireducens</name>
    <dbReference type="NCBI Taxonomy" id="338969"/>
    <lineage>
        <taxon>Bacteria</taxon>
        <taxon>Pseudomonadati</taxon>
        <taxon>Pseudomonadota</taxon>
        <taxon>Betaproteobacteria</taxon>
        <taxon>Burkholderiales</taxon>
        <taxon>Comamonadaceae</taxon>
        <taxon>Rhodoferax</taxon>
    </lineage>
</organism>